<organism evidence="1 2">
    <name type="scientific">Limosa lapponica baueri</name>
    <dbReference type="NCBI Taxonomy" id="1758121"/>
    <lineage>
        <taxon>Eukaryota</taxon>
        <taxon>Metazoa</taxon>
        <taxon>Chordata</taxon>
        <taxon>Craniata</taxon>
        <taxon>Vertebrata</taxon>
        <taxon>Euteleostomi</taxon>
        <taxon>Archelosauria</taxon>
        <taxon>Archosauria</taxon>
        <taxon>Dinosauria</taxon>
        <taxon>Saurischia</taxon>
        <taxon>Theropoda</taxon>
        <taxon>Coelurosauria</taxon>
        <taxon>Aves</taxon>
        <taxon>Neognathae</taxon>
        <taxon>Neoaves</taxon>
        <taxon>Charadriiformes</taxon>
        <taxon>Scolopacidae</taxon>
        <taxon>Limosa</taxon>
    </lineage>
</organism>
<dbReference type="Proteomes" id="UP000233556">
    <property type="component" value="Unassembled WGS sequence"/>
</dbReference>
<protein>
    <recommendedName>
        <fullName evidence="3">Rna-directed dna polymerase from mobile element jockey-like</fullName>
    </recommendedName>
</protein>
<sequence>MGCTSRSVASRLREVMLPLYSALVRPHLDYCVQLWSPRHRKDMDLLELISIGARKVVRGLEHLSCEDRLKQLGWFSLEKAPGRPYCALSVSEGDLQGRWGLFIRQCSDRMRSNGFKLEEGRFRLDIKKKLFPVRVVRHWNRLPREAVAAPSLKVFEARLDGAFSNLVWWEVSLPMTGWSGTQ</sequence>
<dbReference type="PANTHER" id="PTHR33332">
    <property type="entry name" value="REVERSE TRANSCRIPTASE DOMAIN-CONTAINING PROTEIN"/>
    <property type="match status" value="1"/>
</dbReference>
<reference evidence="2" key="1">
    <citation type="submission" date="2017-11" db="EMBL/GenBank/DDBJ databases">
        <authorList>
            <person name="Lima N.C."/>
            <person name="Parody-Merino A.M."/>
            <person name="Battley P.F."/>
            <person name="Fidler A.E."/>
            <person name="Prosdocimi F."/>
        </authorList>
    </citation>
    <scope>NUCLEOTIDE SEQUENCE [LARGE SCALE GENOMIC DNA]</scope>
</reference>
<keyword evidence="2" id="KW-1185">Reference proteome</keyword>
<proteinExistence type="predicted"/>
<reference evidence="2" key="2">
    <citation type="submission" date="2017-12" db="EMBL/GenBank/DDBJ databases">
        <title>Genome sequence of the Bar-tailed Godwit (Limosa lapponica baueri).</title>
        <authorList>
            <person name="Lima N.C.B."/>
            <person name="Parody-Merino A.M."/>
            <person name="Battley P.F."/>
            <person name="Fidler A.E."/>
            <person name="Prosdocimi F."/>
        </authorList>
    </citation>
    <scope>NUCLEOTIDE SEQUENCE [LARGE SCALE GENOMIC DNA]</scope>
</reference>
<dbReference type="AlphaFoldDB" id="A0A2I0TGK6"/>
<evidence type="ECO:0000313" key="1">
    <source>
        <dbReference type="EMBL" id="PKU32938.1"/>
    </source>
</evidence>
<evidence type="ECO:0000313" key="2">
    <source>
        <dbReference type="Proteomes" id="UP000233556"/>
    </source>
</evidence>
<dbReference type="OrthoDB" id="276744at2759"/>
<gene>
    <name evidence="1" type="ORF">llap_16759</name>
</gene>
<evidence type="ECO:0008006" key="3">
    <source>
        <dbReference type="Google" id="ProtNLM"/>
    </source>
</evidence>
<dbReference type="EMBL" id="KZ510670">
    <property type="protein sequence ID" value="PKU32938.1"/>
    <property type="molecule type" value="Genomic_DNA"/>
</dbReference>
<name>A0A2I0TGK6_LIMLA</name>
<accession>A0A2I0TGK6</accession>